<comment type="caution">
    <text evidence="1">The sequence shown here is derived from an EMBL/GenBank/DDBJ whole genome shotgun (WGS) entry which is preliminary data.</text>
</comment>
<dbReference type="EMBL" id="JBJJXI010000071">
    <property type="protein sequence ID" value="KAL3396476.1"/>
    <property type="molecule type" value="Genomic_DNA"/>
</dbReference>
<keyword evidence="2" id="KW-1185">Reference proteome</keyword>
<accession>A0ABD2WVF7</accession>
<evidence type="ECO:0000313" key="2">
    <source>
        <dbReference type="Proteomes" id="UP001627154"/>
    </source>
</evidence>
<organism evidence="1 2">
    <name type="scientific">Trichogramma kaykai</name>
    <dbReference type="NCBI Taxonomy" id="54128"/>
    <lineage>
        <taxon>Eukaryota</taxon>
        <taxon>Metazoa</taxon>
        <taxon>Ecdysozoa</taxon>
        <taxon>Arthropoda</taxon>
        <taxon>Hexapoda</taxon>
        <taxon>Insecta</taxon>
        <taxon>Pterygota</taxon>
        <taxon>Neoptera</taxon>
        <taxon>Endopterygota</taxon>
        <taxon>Hymenoptera</taxon>
        <taxon>Apocrita</taxon>
        <taxon>Proctotrupomorpha</taxon>
        <taxon>Chalcidoidea</taxon>
        <taxon>Trichogrammatidae</taxon>
        <taxon>Trichogramma</taxon>
    </lineage>
</organism>
<name>A0ABD2WVF7_9HYME</name>
<evidence type="ECO:0000313" key="1">
    <source>
        <dbReference type="EMBL" id="KAL3396476.1"/>
    </source>
</evidence>
<proteinExistence type="predicted"/>
<dbReference type="AlphaFoldDB" id="A0ABD2WVF7"/>
<dbReference type="Proteomes" id="UP001627154">
    <property type="component" value="Unassembled WGS sequence"/>
</dbReference>
<protein>
    <submittedName>
        <fullName evidence="1">Uncharacterized protein</fullName>
    </submittedName>
</protein>
<gene>
    <name evidence="1" type="ORF">TKK_009637</name>
</gene>
<reference evidence="1 2" key="1">
    <citation type="journal article" date="2024" name="bioRxiv">
        <title>A reference genome for Trichogramma kaykai: A tiny desert-dwelling parasitoid wasp with competing sex-ratio distorters.</title>
        <authorList>
            <person name="Culotta J."/>
            <person name="Lindsey A.R."/>
        </authorList>
    </citation>
    <scope>NUCLEOTIDE SEQUENCE [LARGE SCALE GENOMIC DNA]</scope>
    <source>
        <strain evidence="1 2">KSX58</strain>
    </source>
</reference>
<sequence length="93" mass="10845">MKNEGGQKTEFIGCDVLIVEIENCSSHPCVFKFLIQISKYLSRILMTQRESLTLNRPEVLPTAPIRSCIRMENRKGRERERIGEMSRSSWSRQ</sequence>